<feature type="domain" description="2EXR" evidence="1">
    <location>
        <begin position="27"/>
        <end position="101"/>
    </location>
</feature>
<dbReference type="InterPro" id="IPR038883">
    <property type="entry name" value="AN11006-like"/>
</dbReference>
<reference evidence="2 3" key="2">
    <citation type="journal article" date="2012" name="PLoS Pathog.">
        <title>Diverse lifestyles and strategies of plant pathogenesis encoded in the genomes of eighteen Dothideomycetes fungi.</title>
        <authorList>
            <person name="Ohm R.A."/>
            <person name="Feau N."/>
            <person name="Henrissat B."/>
            <person name="Schoch C.L."/>
            <person name="Horwitz B.A."/>
            <person name="Barry K.W."/>
            <person name="Condon B.J."/>
            <person name="Copeland A.C."/>
            <person name="Dhillon B."/>
            <person name="Glaser F."/>
            <person name="Hesse C.N."/>
            <person name="Kosti I."/>
            <person name="LaButti K."/>
            <person name="Lindquist E.A."/>
            <person name="Lucas S."/>
            <person name="Salamov A.A."/>
            <person name="Bradshaw R.E."/>
            <person name="Ciuffetti L."/>
            <person name="Hamelin R.C."/>
            <person name="Kema G.H.J."/>
            <person name="Lawrence C."/>
            <person name="Scott J.A."/>
            <person name="Spatafora J.W."/>
            <person name="Turgeon B.G."/>
            <person name="de Wit P.J.G.M."/>
            <person name="Zhong S."/>
            <person name="Goodwin S.B."/>
            <person name="Grigoriev I.V."/>
        </authorList>
    </citation>
    <scope>NUCLEOTIDE SEQUENCE [LARGE SCALE GENOMIC DNA]</scope>
    <source>
        <strain evidence="3">NZE10 / CBS 128990</strain>
    </source>
</reference>
<accession>N1PG01</accession>
<dbReference type="EMBL" id="KB446544">
    <property type="protein sequence ID" value="EME40206.1"/>
    <property type="molecule type" value="Genomic_DNA"/>
</dbReference>
<name>N1PG01_DOTSN</name>
<evidence type="ECO:0000313" key="3">
    <source>
        <dbReference type="Proteomes" id="UP000016933"/>
    </source>
</evidence>
<sequence length="233" mass="27489">MTVEYTASIRTQFQGREQSPPEVKPFRFMDLSPELRNKIYSLLLEDDGALTLCHPGSCYRRRRRQRVLGKPTTWSLHTVHPAILRTCMQLHDEATSILYVNNSFEFLDERVSRHFLERIGLSIRYVGYVKVCYNYVKTHLWRILVLLEEATSIQKLETTWDVTGQFGPAKFAKHMGPMMRALHKTRKQMKDYNMESMLDVVVIKSSETNPETVQEWLRNWVMQFKERIGETLK</sequence>
<dbReference type="PANTHER" id="PTHR42085">
    <property type="entry name" value="F-BOX DOMAIN-CONTAINING PROTEIN"/>
    <property type="match status" value="1"/>
</dbReference>
<gene>
    <name evidence="2" type="ORF">DOTSEDRAFT_28112</name>
</gene>
<proteinExistence type="predicted"/>
<dbReference type="OrthoDB" id="3637109at2759"/>
<dbReference type="InterPro" id="IPR045518">
    <property type="entry name" value="2EXR"/>
</dbReference>
<dbReference type="Pfam" id="PF20150">
    <property type="entry name" value="2EXR"/>
    <property type="match status" value="1"/>
</dbReference>
<dbReference type="eggNOG" id="ENOG502RM5Q">
    <property type="taxonomic scope" value="Eukaryota"/>
</dbReference>
<evidence type="ECO:0000313" key="2">
    <source>
        <dbReference type="EMBL" id="EME40206.1"/>
    </source>
</evidence>
<dbReference type="Proteomes" id="UP000016933">
    <property type="component" value="Unassembled WGS sequence"/>
</dbReference>
<dbReference type="AlphaFoldDB" id="N1PG01"/>
<dbReference type="HOGENOM" id="CLU_1189893_0_0_1"/>
<keyword evidence="3" id="KW-1185">Reference proteome</keyword>
<organism evidence="2 3">
    <name type="scientific">Dothistroma septosporum (strain NZE10 / CBS 128990)</name>
    <name type="common">Red band needle blight fungus</name>
    <name type="synonym">Mycosphaerella pini</name>
    <dbReference type="NCBI Taxonomy" id="675120"/>
    <lineage>
        <taxon>Eukaryota</taxon>
        <taxon>Fungi</taxon>
        <taxon>Dikarya</taxon>
        <taxon>Ascomycota</taxon>
        <taxon>Pezizomycotina</taxon>
        <taxon>Dothideomycetes</taxon>
        <taxon>Dothideomycetidae</taxon>
        <taxon>Mycosphaerellales</taxon>
        <taxon>Mycosphaerellaceae</taxon>
        <taxon>Dothistroma</taxon>
    </lineage>
</organism>
<reference evidence="3" key="1">
    <citation type="journal article" date="2012" name="PLoS Genet.">
        <title>The genomes of the fungal plant pathogens Cladosporium fulvum and Dothistroma septosporum reveal adaptation to different hosts and lifestyles but also signatures of common ancestry.</title>
        <authorList>
            <person name="de Wit P.J.G.M."/>
            <person name="van der Burgt A."/>
            <person name="Oekmen B."/>
            <person name="Stergiopoulos I."/>
            <person name="Abd-Elsalam K.A."/>
            <person name="Aerts A.L."/>
            <person name="Bahkali A.H."/>
            <person name="Beenen H.G."/>
            <person name="Chettri P."/>
            <person name="Cox M.P."/>
            <person name="Datema E."/>
            <person name="de Vries R.P."/>
            <person name="Dhillon B."/>
            <person name="Ganley A.R."/>
            <person name="Griffiths S.A."/>
            <person name="Guo Y."/>
            <person name="Hamelin R.C."/>
            <person name="Henrissat B."/>
            <person name="Kabir M.S."/>
            <person name="Jashni M.K."/>
            <person name="Kema G."/>
            <person name="Klaubauf S."/>
            <person name="Lapidus A."/>
            <person name="Levasseur A."/>
            <person name="Lindquist E."/>
            <person name="Mehrabi R."/>
            <person name="Ohm R.A."/>
            <person name="Owen T.J."/>
            <person name="Salamov A."/>
            <person name="Schwelm A."/>
            <person name="Schijlen E."/>
            <person name="Sun H."/>
            <person name="van den Burg H.A."/>
            <person name="van Ham R.C.H.J."/>
            <person name="Zhang S."/>
            <person name="Goodwin S.B."/>
            <person name="Grigoriev I.V."/>
            <person name="Collemare J."/>
            <person name="Bradshaw R.E."/>
        </authorList>
    </citation>
    <scope>NUCLEOTIDE SEQUENCE [LARGE SCALE GENOMIC DNA]</scope>
    <source>
        <strain evidence="3">NZE10 / CBS 128990</strain>
    </source>
</reference>
<dbReference type="PANTHER" id="PTHR42085:SF8">
    <property type="entry name" value="F-BOX DOMAIN-CONTAINING PROTEIN"/>
    <property type="match status" value="1"/>
</dbReference>
<evidence type="ECO:0000259" key="1">
    <source>
        <dbReference type="Pfam" id="PF20150"/>
    </source>
</evidence>
<dbReference type="OMA" id="THLWRIL"/>
<protein>
    <recommendedName>
        <fullName evidence="1">2EXR domain-containing protein</fullName>
    </recommendedName>
</protein>